<proteinExistence type="predicted"/>
<keyword evidence="4" id="KW-0378">Hydrolase</keyword>
<feature type="domain" description="Metalloprotease TldD/E N-terminal" evidence="1">
    <location>
        <begin position="31"/>
        <end position="94"/>
    </location>
</feature>
<organism evidence="4">
    <name type="scientific">mine drainage metagenome</name>
    <dbReference type="NCBI Taxonomy" id="410659"/>
    <lineage>
        <taxon>unclassified sequences</taxon>
        <taxon>metagenomes</taxon>
        <taxon>ecological metagenomes</taxon>
    </lineage>
</organism>
<dbReference type="InterPro" id="IPR045569">
    <property type="entry name" value="Metalloprtase-TldD/E_C"/>
</dbReference>
<evidence type="ECO:0000313" key="4">
    <source>
        <dbReference type="EMBL" id="OIQ96840.1"/>
    </source>
</evidence>
<dbReference type="GO" id="GO:0005829">
    <property type="term" value="C:cytosol"/>
    <property type="evidence" value="ECO:0007669"/>
    <property type="project" value="TreeGrafter"/>
</dbReference>
<dbReference type="Pfam" id="PF19289">
    <property type="entry name" value="PmbA_TldD_3rd"/>
    <property type="match status" value="1"/>
</dbReference>
<keyword evidence="4" id="KW-0645">Protease</keyword>
<protein>
    <submittedName>
        <fullName evidence="4">Metalloprotease PmbA</fullName>
        <ecNumber evidence="4">3.4.-.-</ecNumber>
    </submittedName>
</protein>
<dbReference type="InterPro" id="IPR035068">
    <property type="entry name" value="TldD/PmbA_N"/>
</dbReference>
<evidence type="ECO:0000259" key="1">
    <source>
        <dbReference type="Pfam" id="PF01523"/>
    </source>
</evidence>
<dbReference type="AlphaFoldDB" id="A0A1J5RKX7"/>
<dbReference type="InterPro" id="IPR002510">
    <property type="entry name" value="Metalloprtase-TldD/E_N"/>
</dbReference>
<name>A0A1J5RKX7_9ZZZZ</name>
<dbReference type="EC" id="3.4.-.-" evidence="4"/>
<dbReference type="Pfam" id="PF01523">
    <property type="entry name" value="PmbA_TldD_1st"/>
    <property type="match status" value="1"/>
</dbReference>
<evidence type="ECO:0000259" key="2">
    <source>
        <dbReference type="Pfam" id="PF19289"/>
    </source>
</evidence>
<dbReference type="GO" id="GO:0006508">
    <property type="term" value="P:proteolysis"/>
    <property type="evidence" value="ECO:0007669"/>
    <property type="project" value="UniProtKB-KW"/>
</dbReference>
<dbReference type="InterPro" id="IPR047657">
    <property type="entry name" value="PmbA"/>
</dbReference>
<evidence type="ECO:0000259" key="3">
    <source>
        <dbReference type="Pfam" id="PF19290"/>
    </source>
</evidence>
<dbReference type="InterPro" id="IPR036059">
    <property type="entry name" value="TldD/PmbA_sf"/>
</dbReference>
<dbReference type="Pfam" id="PF19290">
    <property type="entry name" value="PmbA_TldD_2nd"/>
    <property type="match status" value="1"/>
</dbReference>
<dbReference type="SUPFAM" id="SSF111283">
    <property type="entry name" value="Putative modulator of DNA gyrase, PmbA/TldD"/>
    <property type="match status" value="1"/>
</dbReference>
<accession>A0A1J5RKX7</accession>
<reference evidence="4" key="1">
    <citation type="submission" date="2016-10" db="EMBL/GenBank/DDBJ databases">
        <title>Sequence of Gallionella enrichment culture.</title>
        <authorList>
            <person name="Poehlein A."/>
            <person name="Muehling M."/>
            <person name="Daniel R."/>
        </authorList>
    </citation>
    <scope>NUCLEOTIDE SEQUENCE</scope>
</reference>
<dbReference type="InterPro" id="IPR045570">
    <property type="entry name" value="Metalloprtase-TldD/E_cen_dom"/>
</dbReference>
<feature type="domain" description="Metalloprotease TldD/E C-terminal" evidence="2">
    <location>
        <begin position="235"/>
        <end position="447"/>
    </location>
</feature>
<keyword evidence="4" id="KW-0482">Metalloprotease</keyword>
<dbReference type="Gene3D" id="3.30.2290.10">
    <property type="entry name" value="PmbA/TldD superfamily"/>
    <property type="match status" value="1"/>
</dbReference>
<sequence>MGQFAYTKSQFQDLAALALKEARQAGASDAAVEISEGQGLSVNVRRGKIEQVEHNTDKGLDITVYAGQRKGHANTSDFSPEAIRRTVLAAFDIARYTAEDDCAGLPEPELLAKSARDPLLYHPWDVSVEAAAELARRAEDAAFATDPRVRNSEGASVSAQHMHFVLANSRGFSNGYATSRHSLSCVPIAGRGNDMQRDYWYSSKRSADDLAAPETVGRYAAERALSRLRARKMPTGQYPVLFEAPLAAGLIGSLVHAASGGTLYRKASFLVDHLGKQIMPGHIDLLEDPKVPDGMGTAPFDDEGVRTRARRVVKAGRLEGYFLSTYSGRKLGMPTTGNAGGPHNLTLSSRLTRPGDDLPAMLRKMHRGLFVIELMGHGVNYVTGDYSRGVMGFWVDGGVIQYPVQEITIAGNLRSMLLGMAAVGADVYQSGSRSTGSVLIDSMTVAGH</sequence>
<dbReference type="PANTHER" id="PTHR43421">
    <property type="entry name" value="METALLOPROTEASE PMBA"/>
    <property type="match status" value="1"/>
</dbReference>
<dbReference type="NCBIfam" id="NF008268">
    <property type="entry name" value="PRK11040.1"/>
    <property type="match status" value="1"/>
</dbReference>
<gene>
    <name evidence="4" type="primary">pmbA_5</name>
    <name evidence="4" type="ORF">GALL_211670</name>
</gene>
<dbReference type="PANTHER" id="PTHR43421:SF1">
    <property type="entry name" value="METALLOPROTEASE PMBA"/>
    <property type="match status" value="1"/>
</dbReference>
<feature type="domain" description="Metalloprotease TldD/E central" evidence="3">
    <location>
        <begin position="121"/>
        <end position="228"/>
    </location>
</feature>
<dbReference type="GO" id="GO:0008237">
    <property type="term" value="F:metallopeptidase activity"/>
    <property type="evidence" value="ECO:0007669"/>
    <property type="project" value="UniProtKB-KW"/>
</dbReference>
<comment type="caution">
    <text evidence="4">The sequence shown here is derived from an EMBL/GenBank/DDBJ whole genome shotgun (WGS) entry which is preliminary data.</text>
</comment>
<dbReference type="EMBL" id="MLJW01000142">
    <property type="protein sequence ID" value="OIQ96840.1"/>
    <property type="molecule type" value="Genomic_DNA"/>
</dbReference>